<dbReference type="PRINTS" id="PR00757">
    <property type="entry name" value="AMINEOXDASEF"/>
</dbReference>
<proteinExistence type="inferred from homology"/>
<dbReference type="Pfam" id="PF01593">
    <property type="entry name" value="Amino_oxidase"/>
    <property type="match status" value="1"/>
</dbReference>
<dbReference type="PANTHER" id="PTHR43563:SF1">
    <property type="entry name" value="AMINE OXIDASE [FLAVIN-CONTAINING] B"/>
    <property type="match status" value="1"/>
</dbReference>
<evidence type="ECO:0000313" key="5">
    <source>
        <dbReference type="EMBL" id="MFB9315789.1"/>
    </source>
</evidence>
<dbReference type="Gene3D" id="3.90.660.10">
    <property type="match status" value="1"/>
</dbReference>
<dbReference type="Proteomes" id="UP001589750">
    <property type="component" value="Unassembled WGS sequence"/>
</dbReference>
<dbReference type="Gene3D" id="1.10.405.10">
    <property type="entry name" value="Guanine Nucleotide Dissociation Inhibitor, domain 1"/>
    <property type="match status" value="1"/>
</dbReference>
<name>A0ABV5KJG9_9ACTN</name>
<dbReference type="SUPFAM" id="SSF51905">
    <property type="entry name" value="FAD/NAD(P)-binding domain"/>
    <property type="match status" value="1"/>
</dbReference>
<comment type="similarity">
    <text evidence="2">Belongs to the flavin monoamine oxidase family.</text>
</comment>
<dbReference type="InterPro" id="IPR002937">
    <property type="entry name" value="Amino_oxidase"/>
</dbReference>
<feature type="domain" description="Amine oxidase" evidence="4">
    <location>
        <begin position="18"/>
        <end position="457"/>
    </location>
</feature>
<evidence type="ECO:0000313" key="6">
    <source>
        <dbReference type="Proteomes" id="UP001589750"/>
    </source>
</evidence>
<dbReference type="InterPro" id="IPR001613">
    <property type="entry name" value="Flavin_amine_oxidase"/>
</dbReference>
<protein>
    <submittedName>
        <fullName evidence="5">Flavin monoamine oxidase family protein</fullName>
    </submittedName>
</protein>
<gene>
    <name evidence="5" type="ORF">ACFFRI_22285</name>
</gene>
<dbReference type="Gene3D" id="3.50.50.60">
    <property type="entry name" value="FAD/NAD(P)-binding domain"/>
    <property type="match status" value="1"/>
</dbReference>
<dbReference type="EMBL" id="JBHMDG010000047">
    <property type="protein sequence ID" value="MFB9315789.1"/>
    <property type="molecule type" value="Genomic_DNA"/>
</dbReference>
<evidence type="ECO:0000259" key="4">
    <source>
        <dbReference type="Pfam" id="PF01593"/>
    </source>
</evidence>
<evidence type="ECO:0000256" key="3">
    <source>
        <dbReference type="ARBA" id="ARBA00023002"/>
    </source>
</evidence>
<keyword evidence="3" id="KW-0560">Oxidoreductase</keyword>
<evidence type="ECO:0000256" key="1">
    <source>
        <dbReference type="ARBA" id="ARBA00001974"/>
    </source>
</evidence>
<sequence>MGGPVGGSVDVVVVGAGLAGLTAARELSTAGLRVQVLEARDRVGGRTLNHDLGHGEVVETGGQFVGPTQHHVRRLAADLGVPLFPAHDDGDSVYVRGHRARRFAGDVPPDHLALPDVAMTMLRMNAASRAVPVEAPWEAPRAAELDAITLETWIRRTTIGSGGLELVNVLLGSAFGATAAEVSALFALWYVAGAGDAEQPGTLERMIGVAGGAQESRLVGGSQRLSLLLADELGDRVALGRPVRSIRQDRDGVSVVTDAGTWRAARVVVAVPPPLAARIAFDPVLPAQQHALFERMSFGSLMKCEAVYETPFWREQGLSGQGVFRGDAAPVCSMFDNSPPSGTPGVLMGFVGGAEWRRWSVRPGRERRGAVLRSFARVVGPQALRPLDYLEQDWTDEEWTRGGPTSVLTPGVLTGIGRWRDVAFDRVHWAGAEHAHYWNGFMDGAISSATTTAAAVLEEI</sequence>
<accession>A0ABV5KJG9</accession>
<dbReference type="InterPro" id="IPR050703">
    <property type="entry name" value="Flavin_MAO"/>
</dbReference>
<dbReference type="PANTHER" id="PTHR43563">
    <property type="entry name" value="AMINE OXIDASE"/>
    <property type="match status" value="1"/>
</dbReference>
<dbReference type="InterPro" id="IPR036188">
    <property type="entry name" value="FAD/NAD-bd_sf"/>
</dbReference>
<comment type="cofactor">
    <cofactor evidence="1">
        <name>FAD</name>
        <dbReference type="ChEBI" id="CHEBI:57692"/>
    </cofactor>
</comment>
<dbReference type="SUPFAM" id="SSF54373">
    <property type="entry name" value="FAD-linked reductases, C-terminal domain"/>
    <property type="match status" value="1"/>
</dbReference>
<reference evidence="5 6" key="1">
    <citation type="submission" date="2024-09" db="EMBL/GenBank/DDBJ databases">
        <authorList>
            <person name="Sun Q."/>
            <person name="Mori K."/>
        </authorList>
    </citation>
    <scope>NUCLEOTIDE SEQUENCE [LARGE SCALE GENOMIC DNA]</scope>
    <source>
        <strain evidence="5 6">JCM 9626</strain>
    </source>
</reference>
<evidence type="ECO:0000256" key="2">
    <source>
        <dbReference type="ARBA" id="ARBA00005995"/>
    </source>
</evidence>
<keyword evidence="6" id="KW-1185">Reference proteome</keyword>
<dbReference type="RefSeq" id="WP_211350848.1">
    <property type="nucleotide sequence ID" value="NZ_JBHMDG010000047.1"/>
</dbReference>
<comment type="caution">
    <text evidence="5">The sequence shown here is derived from an EMBL/GenBank/DDBJ whole genome shotgun (WGS) entry which is preliminary data.</text>
</comment>
<organism evidence="5 6">
    <name type="scientific">Nocardioides plantarum</name>
    <dbReference type="NCBI Taxonomy" id="29299"/>
    <lineage>
        <taxon>Bacteria</taxon>
        <taxon>Bacillati</taxon>
        <taxon>Actinomycetota</taxon>
        <taxon>Actinomycetes</taxon>
        <taxon>Propionibacteriales</taxon>
        <taxon>Nocardioidaceae</taxon>
        <taxon>Nocardioides</taxon>
    </lineage>
</organism>